<reference evidence="1 2" key="1">
    <citation type="submission" date="2018-06" db="EMBL/GenBank/DDBJ databases">
        <title>Comparative genomics reveals the genomic features of Rhizophagus irregularis, R. cerebriforme, R. diaphanum and Gigaspora rosea, and their symbiotic lifestyle signature.</title>
        <authorList>
            <person name="Morin E."/>
            <person name="San Clemente H."/>
            <person name="Chen E.C.H."/>
            <person name="De La Providencia I."/>
            <person name="Hainaut M."/>
            <person name="Kuo A."/>
            <person name="Kohler A."/>
            <person name="Murat C."/>
            <person name="Tang N."/>
            <person name="Roy S."/>
            <person name="Loubradou J."/>
            <person name="Henrissat B."/>
            <person name="Grigoriev I.V."/>
            <person name="Corradi N."/>
            <person name="Roux C."/>
            <person name="Martin F.M."/>
        </authorList>
    </citation>
    <scope>NUCLEOTIDE SEQUENCE [LARGE SCALE GENOMIC DNA]</scope>
    <source>
        <strain evidence="1 2">DAOM 194757</strain>
    </source>
</reference>
<protein>
    <submittedName>
        <fullName evidence="1">Uncharacterized protein</fullName>
    </submittedName>
</protein>
<sequence length="61" mass="7042">MDYLIPLRFGGYLVYQDDINFNCVLDEDGNIFQLVFTTNSRKSVCIIKNQDNVKETLHKAA</sequence>
<keyword evidence="2" id="KW-1185">Reference proteome</keyword>
<evidence type="ECO:0000313" key="1">
    <source>
        <dbReference type="EMBL" id="RIB06964.1"/>
    </source>
</evidence>
<dbReference type="EMBL" id="QKWP01001732">
    <property type="protein sequence ID" value="RIB06964.1"/>
    <property type="molecule type" value="Genomic_DNA"/>
</dbReference>
<organism evidence="1 2">
    <name type="scientific">Gigaspora rosea</name>
    <dbReference type="NCBI Taxonomy" id="44941"/>
    <lineage>
        <taxon>Eukaryota</taxon>
        <taxon>Fungi</taxon>
        <taxon>Fungi incertae sedis</taxon>
        <taxon>Mucoromycota</taxon>
        <taxon>Glomeromycotina</taxon>
        <taxon>Glomeromycetes</taxon>
        <taxon>Diversisporales</taxon>
        <taxon>Gigasporaceae</taxon>
        <taxon>Gigaspora</taxon>
    </lineage>
</organism>
<accession>A0A397U9V7</accession>
<proteinExistence type="predicted"/>
<name>A0A397U9V7_9GLOM</name>
<evidence type="ECO:0000313" key="2">
    <source>
        <dbReference type="Proteomes" id="UP000266673"/>
    </source>
</evidence>
<dbReference type="AlphaFoldDB" id="A0A397U9V7"/>
<dbReference type="Proteomes" id="UP000266673">
    <property type="component" value="Unassembled WGS sequence"/>
</dbReference>
<comment type="caution">
    <text evidence="1">The sequence shown here is derived from an EMBL/GenBank/DDBJ whole genome shotgun (WGS) entry which is preliminary data.</text>
</comment>
<gene>
    <name evidence="1" type="ORF">C2G38_2215744</name>
</gene>